<reference evidence="2 3" key="1">
    <citation type="submission" date="2024-10" db="EMBL/GenBank/DDBJ databases">
        <authorList>
            <person name="Kim D."/>
        </authorList>
    </citation>
    <scope>NUCLEOTIDE SEQUENCE [LARGE SCALE GENOMIC DNA]</scope>
    <source>
        <strain evidence="2">Taebaek</strain>
    </source>
</reference>
<protein>
    <submittedName>
        <fullName evidence="2">Uncharacterized protein</fullName>
    </submittedName>
</protein>
<accession>A0ABD2JRY3</accession>
<gene>
    <name evidence="2" type="ORF">niasHS_005909</name>
</gene>
<name>A0ABD2JRY3_HETSC</name>
<feature type="compositionally biased region" description="Basic and acidic residues" evidence="1">
    <location>
        <begin position="77"/>
        <end position="86"/>
    </location>
</feature>
<evidence type="ECO:0000313" key="2">
    <source>
        <dbReference type="EMBL" id="KAL3093395.1"/>
    </source>
</evidence>
<dbReference type="EMBL" id="JBICCN010000111">
    <property type="protein sequence ID" value="KAL3093395.1"/>
    <property type="molecule type" value="Genomic_DNA"/>
</dbReference>
<feature type="region of interest" description="Disordered" evidence="1">
    <location>
        <begin position="69"/>
        <end position="92"/>
    </location>
</feature>
<evidence type="ECO:0000256" key="1">
    <source>
        <dbReference type="SAM" id="MobiDB-lite"/>
    </source>
</evidence>
<evidence type="ECO:0000313" key="3">
    <source>
        <dbReference type="Proteomes" id="UP001620645"/>
    </source>
</evidence>
<organism evidence="2 3">
    <name type="scientific">Heterodera schachtii</name>
    <name type="common">Sugarbeet cyst nematode worm</name>
    <name type="synonym">Tylenchus schachtii</name>
    <dbReference type="NCBI Taxonomy" id="97005"/>
    <lineage>
        <taxon>Eukaryota</taxon>
        <taxon>Metazoa</taxon>
        <taxon>Ecdysozoa</taxon>
        <taxon>Nematoda</taxon>
        <taxon>Chromadorea</taxon>
        <taxon>Rhabditida</taxon>
        <taxon>Tylenchina</taxon>
        <taxon>Tylenchomorpha</taxon>
        <taxon>Tylenchoidea</taxon>
        <taxon>Heteroderidae</taxon>
        <taxon>Heteroderinae</taxon>
        <taxon>Heterodera</taxon>
    </lineage>
</organism>
<dbReference type="AlphaFoldDB" id="A0ABD2JRY3"/>
<proteinExistence type="predicted"/>
<dbReference type="Proteomes" id="UP001620645">
    <property type="component" value="Unassembled WGS sequence"/>
</dbReference>
<keyword evidence="3" id="KW-1185">Reference proteome</keyword>
<comment type="caution">
    <text evidence="2">The sequence shown here is derived from an EMBL/GenBank/DDBJ whole genome shotgun (WGS) entry which is preliminary data.</text>
</comment>
<sequence length="92" mass="9966">MDLAVALAQSLVAFSSGNTALAHFSFLSLFSLYTAGGETLAPQGLPMHRFGGNKITEAFNQTAVTNQNYGAIEENSEEKQRDDAYDRYVTGQ</sequence>